<dbReference type="Proteomes" id="UP000749646">
    <property type="component" value="Unassembled WGS sequence"/>
</dbReference>
<sequence>MERHIGYLRTMLQAMAVNQEQTISNVDLLSPEERDLLLRTWNETEQEYPMHSCIHNLFEQQVDRTPQATALVFMDQSLSYSELNTRANNLAHHLIGLGVQPDMLVAICVERSFAMIIGVLAILKAGGAYVPLDPAYASERLRDILTDAAPSIVVADEFGQKVLREKMLSCGVVVDPNSALSSEHELTKSGGDSVALESVALDPQVPRLTSHHLAYVIYTSGSTGKPKGVMVEHQGV</sequence>
<dbReference type="AlphaFoldDB" id="A0A9P6IQS3"/>
<evidence type="ECO:0000313" key="3">
    <source>
        <dbReference type="Proteomes" id="UP000749646"/>
    </source>
</evidence>
<feature type="domain" description="AMP-dependent synthetase/ligase" evidence="1">
    <location>
        <begin position="58"/>
        <end position="235"/>
    </location>
</feature>
<keyword evidence="3" id="KW-1185">Reference proteome</keyword>
<reference evidence="2" key="1">
    <citation type="journal article" date="2020" name="Fungal Divers.">
        <title>Resolving the Mortierellaceae phylogeny through synthesis of multi-gene phylogenetics and phylogenomics.</title>
        <authorList>
            <person name="Vandepol N."/>
            <person name="Liber J."/>
            <person name="Desiro A."/>
            <person name="Na H."/>
            <person name="Kennedy M."/>
            <person name="Barry K."/>
            <person name="Grigoriev I.V."/>
            <person name="Miller A.N."/>
            <person name="O'Donnell K."/>
            <person name="Stajich J.E."/>
            <person name="Bonito G."/>
        </authorList>
    </citation>
    <scope>NUCLEOTIDE SEQUENCE</scope>
    <source>
        <strain evidence="2">MES-2147</strain>
    </source>
</reference>
<evidence type="ECO:0000259" key="1">
    <source>
        <dbReference type="Pfam" id="PF00501"/>
    </source>
</evidence>
<dbReference type="PANTHER" id="PTHR45527">
    <property type="entry name" value="NONRIBOSOMAL PEPTIDE SYNTHETASE"/>
    <property type="match status" value="1"/>
</dbReference>
<feature type="non-terminal residue" evidence="2">
    <location>
        <position position="236"/>
    </location>
</feature>
<dbReference type="InterPro" id="IPR020459">
    <property type="entry name" value="AMP-binding"/>
</dbReference>
<dbReference type="SUPFAM" id="SSF56801">
    <property type="entry name" value="Acetyl-CoA synthetase-like"/>
    <property type="match status" value="1"/>
</dbReference>
<name>A0A9P6IQS3_9FUNG</name>
<gene>
    <name evidence="2" type="ORF">BGZ65_011892</name>
</gene>
<accession>A0A9P6IQS3</accession>
<dbReference type="Pfam" id="PF00501">
    <property type="entry name" value="AMP-binding"/>
    <property type="match status" value="1"/>
</dbReference>
<dbReference type="OrthoDB" id="2428140at2759"/>
<dbReference type="PROSITE" id="PS00455">
    <property type="entry name" value="AMP_BINDING"/>
    <property type="match status" value="1"/>
</dbReference>
<dbReference type="EMBL" id="JAAAHW010008327">
    <property type="protein sequence ID" value="KAF9944546.1"/>
    <property type="molecule type" value="Genomic_DNA"/>
</dbReference>
<dbReference type="PRINTS" id="PR00154">
    <property type="entry name" value="AMPBINDING"/>
</dbReference>
<dbReference type="GO" id="GO:0044550">
    <property type="term" value="P:secondary metabolite biosynthetic process"/>
    <property type="evidence" value="ECO:0007669"/>
    <property type="project" value="TreeGrafter"/>
</dbReference>
<dbReference type="Gene3D" id="3.30.559.30">
    <property type="entry name" value="Nonribosomal peptide synthetase, condensation domain"/>
    <property type="match status" value="1"/>
</dbReference>
<dbReference type="GO" id="GO:0031177">
    <property type="term" value="F:phosphopantetheine binding"/>
    <property type="evidence" value="ECO:0007669"/>
    <property type="project" value="TreeGrafter"/>
</dbReference>
<comment type="caution">
    <text evidence="2">The sequence shown here is derived from an EMBL/GenBank/DDBJ whole genome shotgun (WGS) entry which is preliminary data.</text>
</comment>
<dbReference type="InterPro" id="IPR020845">
    <property type="entry name" value="AMP-binding_CS"/>
</dbReference>
<protein>
    <recommendedName>
        <fullName evidence="1">AMP-dependent synthetase/ligase domain-containing protein</fullName>
    </recommendedName>
</protein>
<dbReference type="FunFam" id="3.40.50.980:FF:000001">
    <property type="entry name" value="Non-ribosomal peptide synthetase"/>
    <property type="match status" value="1"/>
</dbReference>
<evidence type="ECO:0000313" key="2">
    <source>
        <dbReference type="EMBL" id="KAF9944546.1"/>
    </source>
</evidence>
<organism evidence="2 3">
    <name type="scientific">Modicella reniformis</name>
    <dbReference type="NCBI Taxonomy" id="1440133"/>
    <lineage>
        <taxon>Eukaryota</taxon>
        <taxon>Fungi</taxon>
        <taxon>Fungi incertae sedis</taxon>
        <taxon>Mucoromycota</taxon>
        <taxon>Mortierellomycotina</taxon>
        <taxon>Mortierellomycetes</taxon>
        <taxon>Mortierellales</taxon>
        <taxon>Mortierellaceae</taxon>
        <taxon>Modicella</taxon>
    </lineage>
</organism>
<dbReference type="Gene3D" id="3.40.50.980">
    <property type="match status" value="2"/>
</dbReference>
<dbReference type="GO" id="GO:0005829">
    <property type="term" value="C:cytosol"/>
    <property type="evidence" value="ECO:0007669"/>
    <property type="project" value="TreeGrafter"/>
</dbReference>
<dbReference type="InterPro" id="IPR000873">
    <property type="entry name" value="AMP-dep_synth/lig_dom"/>
</dbReference>
<dbReference type="PANTHER" id="PTHR45527:SF1">
    <property type="entry name" value="FATTY ACID SYNTHASE"/>
    <property type="match status" value="1"/>
</dbReference>
<dbReference type="GO" id="GO:0043041">
    <property type="term" value="P:amino acid activation for nonribosomal peptide biosynthetic process"/>
    <property type="evidence" value="ECO:0007669"/>
    <property type="project" value="TreeGrafter"/>
</dbReference>
<proteinExistence type="predicted"/>